<comment type="caution">
    <text evidence="10">The sequence shown here is derived from an EMBL/GenBank/DDBJ whole genome shotgun (WGS) entry which is preliminary data.</text>
</comment>
<organism evidence="10">
    <name type="scientific">Heliothis virescens</name>
    <name type="common">Tobacco budworm moth</name>
    <dbReference type="NCBI Taxonomy" id="7102"/>
    <lineage>
        <taxon>Eukaryota</taxon>
        <taxon>Metazoa</taxon>
        <taxon>Ecdysozoa</taxon>
        <taxon>Arthropoda</taxon>
        <taxon>Hexapoda</taxon>
        <taxon>Insecta</taxon>
        <taxon>Pterygota</taxon>
        <taxon>Neoptera</taxon>
        <taxon>Endopterygota</taxon>
        <taxon>Lepidoptera</taxon>
        <taxon>Glossata</taxon>
        <taxon>Ditrysia</taxon>
        <taxon>Noctuoidea</taxon>
        <taxon>Noctuidae</taxon>
        <taxon>Heliothinae</taxon>
        <taxon>Heliothis</taxon>
    </lineage>
</organism>
<reference evidence="10" key="1">
    <citation type="submission" date="2017-09" db="EMBL/GenBank/DDBJ databases">
        <title>Contemporary evolution of a Lepidopteran species, Heliothis virescens, in response to modern agricultural practices.</title>
        <authorList>
            <person name="Fritz M.L."/>
            <person name="Deyonke A.M."/>
            <person name="Papanicolaou A."/>
            <person name="Micinski S."/>
            <person name="Westbrook J."/>
            <person name="Gould F."/>
        </authorList>
    </citation>
    <scope>NUCLEOTIDE SEQUENCE [LARGE SCALE GENOMIC DNA]</scope>
    <source>
        <strain evidence="10">HvINT-</strain>
        <tissue evidence="10">Whole body</tissue>
    </source>
</reference>
<dbReference type="InterPro" id="IPR052137">
    <property type="entry name" value="uS15_ribosomal"/>
</dbReference>
<dbReference type="EMBL" id="NWSH01000362">
    <property type="protein sequence ID" value="PCG76975.1"/>
    <property type="molecule type" value="Genomic_DNA"/>
</dbReference>
<dbReference type="GO" id="GO:0003723">
    <property type="term" value="F:RNA binding"/>
    <property type="evidence" value="ECO:0007669"/>
    <property type="project" value="TreeGrafter"/>
</dbReference>
<proteinExistence type="inferred from homology"/>
<dbReference type="Pfam" id="PF00312">
    <property type="entry name" value="Ribosomal_S15"/>
    <property type="match status" value="1"/>
</dbReference>
<keyword evidence="6 9" id="KW-0687">Ribonucleoprotein</keyword>
<comment type="subcellular location">
    <subcellularLocation>
        <location evidence="1">Mitochondrion</location>
    </subcellularLocation>
</comment>
<evidence type="ECO:0000313" key="10">
    <source>
        <dbReference type="EMBL" id="PCG76975.1"/>
    </source>
</evidence>
<comment type="similarity">
    <text evidence="2 9">Belongs to the universal ribosomal protein uS15 family.</text>
</comment>
<dbReference type="SUPFAM" id="SSF47060">
    <property type="entry name" value="S15/NS1 RNA-binding domain"/>
    <property type="match status" value="1"/>
</dbReference>
<sequence length="276" mass="32796">MLRQLANTFIQTRGIKHTINIKWVRPDYVPAYKPERSGDLEALPAIPETAIGKIYAATEEIKDAPESVKKIFSVAHLGRKEFNLLVKDELMNRVKRHQYDLSTAETKIAFLTGQIRYLQDTMDKFPRNKKMKQLVQEKIDRRKKLLKFLRQYDYKKFEWLLEKLNIEYKGHPDSYHKLSRKESLRKLTEMHCDDIRNKKLAEYRNLLESQQGPFLKQKLDALKFIKSEQTELQLPVTVTDQDIKIVENQLKEWTLKDEIKQQAKKKRRNVVLDLND</sequence>
<dbReference type="SMART" id="SM01387">
    <property type="entry name" value="Ribosomal_S15"/>
    <property type="match status" value="1"/>
</dbReference>
<evidence type="ECO:0000256" key="5">
    <source>
        <dbReference type="ARBA" id="ARBA00023128"/>
    </source>
</evidence>
<dbReference type="STRING" id="7102.A0A2A4JY82"/>
<evidence type="ECO:0000256" key="7">
    <source>
        <dbReference type="ARBA" id="ARBA00035249"/>
    </source>
</evidence>
<dbReference type="PANTHER" id="PTHR46685">
    <property type="entry name" value="28S RIBOSOMAL PROTEIN S15, MITOCHONDRIAL"/>
    <property type="match status" value="1"/>
</dbReference>
<evidence type="ECO:0000256" key="8">
    <source>
        <dbReference type="ARBA" id="ARBA00035528"/>
    </source>
</evidence>
<evidence type="ECO:0000256" key="2">
    <source>
        <dbReference type="ARBA" id="ARBA00008434"/>
    </source>
</evidence>
<protein>
    <recommendedName>
        <fullName evidence="7">Small ribosomal subunit protein uS15m</fullName>
    </recommendedName>
    <alternativeName>
        <fullName evidence="8">28S ribosomal protein S15, mitochondrial</fullName>
    </alternativeName>
</protein>
<dbReference type="PANTHER" id="PTHR46685:SF1">
    <property type="entry name" value="SMALL RIBOSOMAL SUBUNIT PROTEIN US15M"/>
    <property type="match status" value="1"/>
</dbReference>
<evidence type="ECO:0000256" key="1">
    <source>
        <dbReference type="ARBA" id="ARBA00004173"/>
    </source>
</evidence>
<dbReference type="AlphaFoldDB" id="A0A2A4JY82"/>
<dbReference type="InterPro" id="IPR009068">
    <property type="entry name" value="uS15_NS1_RNA-bd_sf"/>
</dbReference>
<evidence type="ECO:0000256" key="6">
    <source>
        <dbReference type="ARBA" id="ARBA00023274"/>
    </source>
</evidence>
<gene>
    <name evidence="10" type="ORF">B5V51_8272</name>
</gene>
<dbReference type="InterPro" id="IPR000589">
    <property type="entry name" value="Ribosomal_uS15"/>
</dbReference>
<evidence type="ECO:0000256" key="4">
    <source>
        <dbReference type="ARBA" id="ARBA00022980"/>
    </source>
</evidence>
<evidence type="ECO:0000256" key="9">
    <source>
        <dbReference type="RuleBase" id="RU003919"/>
    </source>
</evidence>
<keyword evidence="3" id="KW-0809">Transit peptide</keyword>
<dbReference type="GO" id="GO:0032543">
    <property type="term" value="P:mitochondrial translation"/>
    <property type="evidence" value="ECO:0007669"/>
    <property type="project" value="TreeGrafter"/>
</dbReference>
<accession>A0A2A4JY82</accession>
<dbReference type="GO" id="GO:0005763">
    <property type="term" value="C:mitochondrial small ribosomal subunit"/>
    <property type="evidence" value="ECO:0007669"/>
    <property type="project" value="TreeGrafter"/>
</dbReference>
<name>A0A2A4JY82_HELVI</name>
<keyword evidence="4 9" id="KW-0689">Ribosomal protein</keyword>
<evidence type="ECO:0000256" key="3">
    <source>
        <dbReference type="ARBA" id="ARBA00022946"/>
    </source>
</evidence>
<keyword evidence="5" id="KW-0496">Mitochondrion</keyword>
<dbReference type="GO" id="GO:0003735">
    <property type="term" value="F:structural constituent of ribosome"/>
    <property type="evidence" value="ECO:0007669"/>
    <property type="project" value="InterPro"/>
</dbReference>
<dbReference type="Gene3D" id="1.10.287.10">
    <property type="entry name" value="S15/NS1, RNA-binding"/>
    <property type="match status" value="1"/>
</dbReference>